<organism evidence="3 4">
    <name type="scientific">Penicillium digitatum</name>
    <name type="common">Green mold</name>
    <dbReference type="NCBI Taxonomy" id="36651"/>
    <lineage>
        <taxon>Eukaryota</taxon>
        <taxon>Fungi</taxon>
        <taxon>Dikarya</taxon>
        <taxon>Ascomycota</taxon>
        <taxon>Pezizomycotina</taxon>
        <taxon>Eurotiomycetes</taxon>
        <taxon>Eurotiomycetidae</taxon>
        <taxon>Eurotiales</taxon>
        <taxon>Aspergillaceae</taxon>
        <taxon>Penicillium</taxon>
    </lineage>
</organism>
<proteinExistence type="predicted"/>
<keyword evidence="2" id="KW-0472">Membrane</keyword>
<reference evidence="3 4" key="1">
    <citation type="submission" date="2020-08" db="EMBL/GenBank/DDBJ databases">
        <title>The completed genome sequence of the pathogenic ascomycete fungus Penicillium digitatum.</title>
        <authorList>
            <person name="Wang M."/>
        </authorList>
    </citation>
    <scope>NUCLEOTIDE SEQUENCE [LARGE SCALE GENOMIC DNA]</scope>
    <source>
        <strain evidence="3 4">PdW03</strain>
    </source>
</reference>
<dbReference type="KEGG" id="pdp:PDIP_16810"/>
<protein>
    <submittedName>
        <fullName evidence="3">Glucose/ribitol dehydrogenase</fullName>
    </submittedName>
</protein>
<accession>A0A7T7BMI8</accession>
<dbReference type="AlphaFoldDB" id="A0A7T7BMI8"/>
<gene>
    <name evidence="3" type="ORF">Pdw03_0169</name>
</gene>
<dbReference type="RefSeq" id="XP_014537372.2">
    <property type="nucleotide sequence ID" value="XM_014681886.2"/>
</dbReference>
<dbReference type="GeneID" id="26230004"/>
<name>A0A7T7BMI8_PENDI</name>
<dbReference type="VEuPathDB" id="FungiDB:PDIP_16810"/>
<evidence type="ECO:0000256" key="1">
    <source>
        <dbReference type="SAM" id="MobiDB-lite"/>
    </source>
</evidence>
<feature type="transmembrane region" description="Helical" evidence="2">
    <location>
        <begin position="28"/>
        <end position="47"/>
    </location>
</feature>
<keyword evidence="2" id="KW-0812">Transmembrane</keyword>
<keyword evidence="2" id="KW-1133">Transmembrane helix</keyword>
<sequence>MSQFTLPDAKKPYRNPPTPSAKPRNVRLLLPLVATIGLGFGIYNYYVAVKSRRELSMLEEQERLVRNQQLMDAYGDKNSLRDVQQALDTYNSDMALTRVFH</sequence>
<evidence type="ECO:0000256" key="2">
    <source>
        <dbReference type="SAM" id="Phobius"/>
    </source>
</evidence>
<feature type="region of interest" description="Disordered" evidence="1">
    <location>
        <begin position="1"/>
        <end position="22"/>
    </location>
</feature>
<evidence type="ECO:0000313" key="4">
    <source>
        <dbReference type="Proteomes" id="UP000595662"/>
    </source>
</evidence>
<dbReference type="EMBL" id="CP060777">
    <property type="protein sequence ID" value="QQK45271.1"/>
    <property type="molecule type" value="Genomic_DNA"/>
</dbReference>
<evidence type="ECO:0000313" key="3">
    <source>
        <dbReference type="EMBL" id="QQK45271.1"/>
    </source>
</evidence>
<dbReference type="Proteomes" id="UP000595662">
    <property type="component" value="Chromosome 4"/>
</dbReference>